<keyword evidence="3" id="KW-1185">Reference proteome</keyword>
<dbReference type="Proteomes" id="UP000019116">
    <property type="component" value="Chromosome 3D"/>
</dbReference>
<feature type="compositionally biased region" description="Basic and acidic residues" evidence="1">
    <location>
        <begin position="216"/>
        <end position="228"/>
    </location>
</feature>
<evidence type="ECO:0000256" key="1">
    <source>
        <dbReference type="SAM" id="MobiDB-lite"/>
    </source>
</evidence>
<organism evidence="2">
    <name type="scientific">Triticum aestivum</name>
    <name type="common">Wheat</name>
    <dbReference type="NCBI Taxonomy" id="4565"/>
    <lineage>
        <taxon>Eukaryota</taxon>
        <taxon>Viridiplantae</taxon>
        <taxon>Streptophyta</taxon>
        <taxon>Embryophyta</taxon>
        <taxon>Tracheophyta</taxon>
        <taxon>Spermatophyta</taxon>
        <taxon>Magnoliopsida</taxon>
        <taxon>Liliopsida</taxon>
        <taxon>Poales</taxon>
        <taxon>Poaceae</taxon>
        <taxon>BOP clade</taxon>
        <taxon>Pooideae</taxon>
        <taxon>Triticodae</taxon>
        <taxon>Triticeae</taxon>
        <taxon>Triticinae</taxon>
        <taxon>Triticum</taxon>
    </lineage>
</organism>
<evidence type="ECO:0000313" key="2">
    <source>
        <dbReference type="EnsemblPlants" id="TraesCS3D02G431000.1"/>
    </source>
</evidence>
<evidence type="ECO:0000313" key="3">
    <source>
        <dbReference type="Proteomes" id="UP000019116"/>
    </source>
</evidence>
<reference evidence="2" key="1">
    <citation type="submission" date="2018-08" db="EMBL/GenBank/DDBJ databases">
        <authorList>
            <person name="Rossello M."/>
        </authorList>
    </citation>
    <scope>NUCLEOTIDE SEQUENCE [LARGE SCALE GENOMIC DNA]</scope>
    <source>
        <strain evidence="2">cv. Chinese Spring</strain>
    </source>
</reference>
<dbReference type="EnsemblPlants" id="TraesCS3D02G431000.1">
    <property type="protein sequence ID" value="TraesCS3D02G431000.1"/>
    <property type="gene ID" value="TraesCS3D02G431000"/>
</dbReference>
<name>A0A3B6H1E5_WHEAT</name>
<dbReference type="Gramene" id="TraesCS3D02G431000.1">
    <property type="protein sequence ID" value="TraesCS3D02G431000.1"/>
    <property type="gene ID" value="TraesCS3D02G431000"/>
</dbReference>
<proteinExistence type="predicted"/>
<sequence length="249" mass="28927">MGVTASHSHSARRAFAEPRTLDDYAKAKLWEWADGVPAGAGETQSMVVVAPYTYQDLLALVQEIWDLRQNPEDYSPYDCIVIVDIPTVHFDFALLRPKEVLFYILRELKHAKSNLQEQGTEGQVENKYLDPWEVYRRRLQIYREKKRAIALLRIKENIKEMKSYEKIDKIKSDIQGRLENKGDGLPKGDKLQGDFDQLDLDVQLQLLLQAASQQDQKGRTKTCKDHRYGTRSTSGGEEKSRWRRDREEK</sequence>
<feature type="region of interest" description="Disordered" evidence="1">
    <location>
        <begin position="211"/>
        <end position="249"/>
    </location>
</feature>
<protein>
    <submittedName>
        <fullName evidence="2">Uncharacterized protein</fullName>
    </submittedName>
</protein>
<feature type="compositionally biased region" description="Basic and acidic residues" evidence="1">
    <location>
        <begin position="236"/>
        <end position="249"/>
    </location>
</feature>
<reference evidence="2" key="2">
    <citation type="submission" date="2018-10" db="UniProtKB">
        <authorList>
            <consortium name="EnsemblPlants"/>
        </authorList>
    </citation>
    <scope>IDENTIFICATION</scope>
</reference>
<dbReference type="AlphaFoldDB" id="A0A3B6H1E5"/>
<accession>A0A3B6H1E5</accession>